<dbReference type="CDD" id="cd22191">
    <property type="entry name" value="DPBB_RlpA_EXP_N-like"/>
    <property type="match status" value="1"/>
</dbReference>
<dbReference type="Proteomes" id="UP001498398">
    <property type="component" value="Unassembled WGS sequence"/>
</dbReference>
<dbReference type="InterPro" id="IPR051477">
    <property type="entry name" value="Expansin_CellWall"/>
</dbReference>
<dbReference type="Gene3D" id="2.40.40.10">
    <property type="entry name" value="RlpA-like domain"/>
    <property type="match status" value="1"/>
</dbReference>
<feature type="region of interest" description="Disordered" evidence="2">
    <location>
        <begin position="147"/>
        <end position="228"/>
    </location>
</feature>
<evidence type="ECO:0000256" key="1">
    <source>
        <dbReference type="ARBA" id="ARBA00022729"/>
    </source>
</evidence>
<evidence type="ECO:0000313" key="4">
    <source>
        <dbReference type="EMBL" id="KAK7466950.1"/>
    </source>
</evidence>
<feature type="chain" id="PRO_5046341493" evidence="3">
    <location>
        <begin position="21"/>
        <end position="284"/>
    </location>
</feature>
<dbReference type="PANTHER" id="PTHR31836:SF28">
    <property type="entry name" value="SRCR DOMAIN-CONTAINING PROTEIN-RELATED"/>
    <property type="match status" value="1"/>
</dbReference>
<keyword evidence="1 3" id="KW-0732">Signal</keyword>
<evidence type="ECO:0000313" key="5">
    <source>
        <dbReference type="Proteomes" id="UP001498398"/>
    </source>
</evidence>
<proteinExistence type="predicted"/>
<evidence type="ECO:0000256" key="2">
    <source>
        <dbReference type="SAM" id="MobiDB-lite"/>
    </source>
</evidence>
<accession>A0ABR1JTP6</accession>
<keyword evidence="5" id="KW-1185">Reference proteome</keyword>
<comment type="caution">
    <text evidence="4">The sequence shown here is derived from an EMBL/GenBank/DDBJ whole genome shotgun (WGS) entry which is preliminary data.</text>
</comment>
<name>A0ABR1JTP6_9AGAR</name>
<sequence>MIFSTLLSAALLALPLVSHAEPHARPHAHRHRDIAKRAPGHVNIYKRFDSARWTFYDVGMGACGKFNVASDFIVALNSAQYGGGYPGPNCFKSITMQYNGKTTQATIMDECPGCPYGGLDLSRGLFTFFAPESEGVLTGTWWFNDGSGSGGSDPTTSSSEWTPPSTSSTPEWTPPTFTWEPPSTSSTWEEPSTTKTRTHTSTSSSSSSTWSEPSSSSSSWSSSSSSSSWSSSAAPSSSAIDYSSGPASGLAVPTGTASDSDFLYVANQAIINMGAVVAVGIRAD</sequence>
<gene>
    <name evidence="4" type="ORF">VKT23_004014</name>
</gene>
<dbReference type="EMBL" id="JBANRG010000004">
    <property type="protein sequence ID" value="KAK7466950.1"/>
    <property type="molecule type" value="Genomic_DNA"/>
</dbReference>
<feature type="compositionally biased region" description="Low complexity" evidence="2">
    <location>
        <begin position="152"/>
        <end position="228"/>
    </location>
</feature>
<reference evidence="4 5" key="1">
    <citation type="submission" date="2024-01" db="EMBL/GenBank/DDBJ databases">
        <title>A draft genome for the cacao thread blight pathogen Marasmiellus scandens.</title>
        <authorList>
            <person name="Baruah I.K."/>
            <person name="Leung J."/>
            <person name="Bukari Y."/>
            <person name="Amoako-Attah I."/>
            <person name="Meinhardt L.W."/>
            <person name="Bailey B.A."/>
            <person name="Cohen S.P."/>
        </authorList>
    </citation>
    <scope>NUCLEOTIDE SEQUENCE [LARGE SCALE GENOMIC DNA]</scope>
    <source>
        <strain evidence="4 5">GH-19</strain>
    </source>
</reference>
<organism evidence="4 5">
    <name type="scientific">Marasmiellus scandens</name>
    <dbReference type="NCBI Taxonomy" id="2682957"/>
    <lineage>
        <taxon>Eukaryota</taxon>
        <taxon>Fungi</taxon>
        <taxon>Dikarya</taxon>
        <taxon>Basidiomycota</taxon>
        <taxon>Agaricomycotina</taxon>
        <taxon>Agaricomycetes</taxon>
        <taxon>Agaricomycetidae</taxon>
        <taxon>Agaricales</taxon>
        <taxon>Marasmiineae</taxon>
        <taxon>Omphalotaceae</taxon>
        <taxon>Marasmiellus</taxon>
    </lineage>
</organism>
<dbReference type="PANTHER" id="PTHR31836">
    <property type="match status" value="1"/>
</dbReference>
<protein>
    <submittedName>
        <fullName evidence="4">Uncharacterized protein</fullName>
    </submittedName>
</protein>
<dbReference type="InterPro" id="IPR036908">
    <property type="entry name" value="RlpA-like_sf"/>
</dbReference>
<dbReference type="SUPFAM" id="SSF50685">
    <property type="entry name" value="Barwin-like endoglucanases"/>
    <property type="match status" value="1"/>
</dbReference>
<evidence type="ECO:0000256" key="3">
    <source>
        <dbReference type="SAM" id="SignalP"/>
    </source>
</evidence>
<feature type="signal peptide" evidence="3">
    <location>
        <begin position="1"/>
        <end position="20"/>
    </location>
</feature>